<evidence type="ECO:0000256" key="1">
    <source>
        <dbReference type="SAM" id="MobiDB-lite"/>
    </source>
</evidence>
<dbReference type="HOGENOM" id="CLU_402363_0_0_1"/>
<feature type="region of interest" description="Disordered" evidence="1">
    <location>
        <begin position="414"/>
        <end position="448"/>
    </location>
</feature>
<dbReference type="GeneID" id="27308768"/>
<protein>
    <submittedName>
        <fullName evidence="2">Uncharacterized protein</fullName>
    </submittedName>
</protein>
<name>A0A0D1Y1C1_9PEZI</name>
<dbReference type="OrthoDB" id="5400409at2759"/>
<sequence>MAFNTYIGDVIAIFNLGEEIWRLGWSDRTRIEPVYTSFYESAKDWDLTAKRLQVVVAHVSQQEDIRSDGHQLSSFPYATVFDKEQFLKAINDQKKLIKDCFALLRHTASYLPRTGAFWQLKFNLEEASKFEDLTRQITSQTARLSNLLKPLELSLLLDTNRKVNHLLHFAAQEKDTQYIVPSSDGFVYQQKQPQVLSHAILQDNPQVESQKSKCVESVTEVPSPDEGHDEADQGLQLLWKPDGTIQLEITTYEKYEGQPTCVEYRSIELNAKTTRLIPLYACPTRDAVLSLRIFDGQMATDIQFSKLKHLLRFQHAATGYEVYDAYSQGPIDVNLRFTSPKSSIDRKAFVQFWIPKRLEEKEAATILSEARISAAYPRRASTWTKSPRLSISSSGGSTSVSSILEKDSIEAGNIATEAPISPSSTSPPSFSPLTRNYSENSQSSLSSTLMSTDQAYPSDWKVGYQFAGGRRTSKATISGLGKSPAMYRRQSAHEGANIQAQPRTYKESQRPMVVFLMHDTSSSLRGDNYSILTVEVDRETRLNTTKCDCKTRDRGNCPHITIEKSTNSDLLAQKYEMSSLEDWDITLPGMKKRKNYASDDFSSTLRCVNITFAEPGDPAGPAMSRRFGGYDCKCRYKTMADKKKCLVARHQGNFGIVKEIVENQARDHFMARSKQGHFQFGGGI</sequence>
<evidence type="ECO:0000313" key="3">
    <source>
        <dbReference type="Proteomes" id="UP000053259"/>
    </source>
</evidence>
<keyword evidence="3" id="KW-1185">Reference proteome</keyword>
<organism evidence="2 3">
    <name type="scientific">Verruconis gallopava</name>
    <dbReference type="NCBI Taxonomy" id="253628"/>
    <lineage>
        <taxon>Eukaryota</taxon>
        <taxon>Fungi</taxon>
        <taxon>Dikarya</taxon>
        <taxon>Ascomycota</taxon>
        <taxon>Pezizomycotina</taxon>
        <taxon>Dothideomycetes</taxon>
        <taxon>Pleosporomycetidae</taxon>
        <taxon>Venturiales</taxon>
        <taxon>Sympoventuriaceae</taxon>
        <taxon>Verruconis</taxon>
    </lineage>
</organism>
<dbReference type="Proteomes" id="UP000053259">
    <property type="component" value="Unassembled WGS sequence"/>
</dbReference>
<evidence type="ECO:0000313" key="2">
    <source>
        <dbReference type="EMBL" id="KIW08871.1"/>
    </source>
</evidence>
<dbReference type="RefSeq" id="XP_016218740.1">
    <property type="nucleotide sequence ID" value="XM_016353587.1"/>
</dbReference>
<dbReference type="EMBL" id="KN847530">
    <property type="protein sequence ID" value="KIW08871.1"/>
    <property type="molecule type" value="Genomic_DNA"/>
</dbReference>
<dbReference type="AlphaFoldDB" id="A0A0D1Y1C1"/>
<accession>A0A0D1Y1C1</accession>
<dbReference type="InParanoid" id="A0A0D1Y1C1"/>
<proteinExistence type="predicted"/>
<dbReference type="VEuPathDB" id="FungiDB:PV09_00795"/>
<gene>
    <name evidence="2" type="ORF">PV09_00795</name>
</gene>
<reference evidence="2 3" key="1">
    <citation type="submission" date="2015-01" db="EMBL/GenBank/DDBJ databases">
        <title>The Genome Sequence of Ochroconis gallopava CBS43764.</title>
        <authorList>
            <consortium name="The Broad Institute Genomics Platform"/>
            <person name="Cuomo C."/>
            <person name="de Hoog S."/>
            <person name="Gorbushina A."/>
            <person name="Stielow B."/>
            <person name="Teixiera M."/>
            <person name="Abouelleil A."/>
            <person name="Chapman S.B."/>
            <person name="Priest M."/>
            <person name="Young S.K."/>
            <person name="Wortman J."/>
            <person name="Nusbaum C."/>
            <person name="Birren B."/>
        </authorList>
    </citation>
    <scope>NUCLEOTIDE SEQUENCE [LARGE SCALE GENOMIC DNA]</scope>
    <source>
        <strain evidence="2 3">CBS 43764</strain>
    </source>
</reference>
<feature type="compositionally biased region" description="Low complexity" evidence="1">
    <location>
        <begin position="419"/>
        <end position="448"/>
    </location>
</feature>